<comment type="caution">
    <text evidence="6">The sequence shown here is derived from an EMBL/GenBank/DDBJ whole genome shotgun (WGS) entry which is preliminary data.</text>
</comment>
<dbReference type="InterPro" id="IPR052714">
    <property type="entry name" value="MFS_Exporter"/>
</dbReference>
<feature type="transmembrane region" description="Helical" evidence="4">
    <location>
        <begin position="219"/>
        <end position="239"/>
    </location>
</feature>
<dbReference type="EMBL" id="QTJV01000006">
    <property type="protein sequence ID" value="RFM33531.1"/>
    <property type="molecule type" value="Genomic_DNA"/>
</dbReference>
<protein>
    <submittedName>
        <fullName evidence="6">MFS transporter</fullName>
    </submittedName>
</protein>
<dbReference type="InterPro" id="IPR020846">
    <property type="entry name" value="MFS_dom"/>
</dbReference>
<dbReference type="PANTHER" id="PTHR23531:SF1">
    <property type="entry name" value="QUINOLENE RESISTANCE PROTEIN NORA"/>
    <property type="match status" value="1"/>
</dbReference>
<dbReference type="Pfam" id="PF07690">
    <property type="entry name" value="MFS_1"/>
    <property type="match status" value="1"/>
</dbReference>
<evidence type="ECO:0000313" key="7">
    <source>
        <dbReference type="Proteomes" id="UP000261174"/>
    </source>
</evidence>
<keyword evidence="2 4" id="KW-1133">Transmembrane helix</keyword>
<feature type="domain" description="Major facilitator superfamily (MFS) profile" evidence="5">
    <location>
        <begin position="177"/>
        <end position="390"/>
    </location>
</feature>
<feature type="transmembrane region" description="Helical" evidence="4">
    <location>
        <begin position="301"/>
        <end position="323"/>
    </location>
</feature>
<keyword evidence="3 4" id="KW-0472">Membrane</keyword>
<accession>A0A3E1P008</accession>
<feature type="transmembrane region" description="Helical" evidence="4">
    <location>
        <begin position="41"/>
        <end position="61"/>
    </location>
</feature>
<dbReference type="PROSITE" id="PS50850">
    <property type="entry name" value="MFS"/>
    <property type="match status" value="1"/>
</dbReference>
<feature type="transmembrane region" description="Helical" evidence="4">
    <location>
        <begin position="7"/>
        <end position="29"/>
    </location>
</feature>
<feature type="transmembrane region" description="Helical" evidence="4">
    <location>
        <begin position="362"/>
        <end position="381"/>
    </location>
</feature>
<dbReference type="Gene3D" id="1.20.1250.20">
    <property type="entry name" value="MFS general substrate transporter like domains"/>
    <property type="match status" value="1"/>
</dbReference>
<feature type="transmembrane region" description="Helical" evidence="4">
    <location>
        <begin position="168"/>
        <end position="192"/>
    </location>
</feature>
<organism evidence="6 7">
    <name type="scientific">Chitinophaga silvisoli</name>
    <dbReference type="NCBI Taxonomy" id="2291814"/>
    <lineage>
        <taxon>Bacteria</taxon>
        <taxon>Pseudomonadati</taxon>
        <taxon>Bacteroidota</taxon>
        <taxon>Chitinophagia</taxon>
        <taxon>Chitinophagales</taxon>
        <taxon>Chitinophagaceae</taxon>
        <taxon>Chitinophaga</taxon>
    </lineage>
</organism>
<proteinExistence type="predicted"/>
<dbReference type="InterPro" id="IPR036259">
    <property type="entry name" value="MFS_trans_sf"/>
</dbReference>
<evidence type="ECO:0000256" key="2">
    <source>
        <dbReference type="ARBA" id="ARBA00022989"/>
    </source>
</evidence>
<dbReference type="PANTHER" id="PTHR23531">
    <property type="entry name" value="QUINOLENE RESISTANCE PROTEIN NORA"/>
    <property type="match status" value="1"/>
</dbReference>
<dbReference type="GO" id="GO:0022857">
    <property type="term" value="F:transmembrane transporter activity"/>
    <property type="evidence" value="ECO:0007669"/>
    <property type="project" value="InterPro"/>
</dbReference>
<evidence type="ECO:0000256" key="1">
    <source>
        <dbReference type="ARBA" id="ARBA00022692"/>
    </source>
</evidence>
<dbReference type="SUPFAM" id="SSF103473">
    <property type="entry name" value="MFS general substrate transporter"/>
    <property type="match status" value="1"/>
</dbReference>
<evidence type="ECO:0000256" key="4">
    <source>
        <dbReference type="SAM" id="Phobius"/>
    </source>
</evidence>
<dbReference type="Proteomes" id="UP000261174">
    <property type="component" value="Unassembled WGS sequence"/>
</dbReference>
<feature type="transmembrane region" description="Helical" evidence="4">
    <location>
        <begin position="121"/>
        <end position="138"/>
    </location>
</feature>
<name>A0A3E1P008_9BACT</name>
<reference evidence="6 7" key="1">
    <citation type="submission" date="2018-08" db="EMBL/GenBank/DDBJ databases">
        <title>Chitinophaga sp. K20C18050901, a novel bacterium isolated from forest soil.</title>
        <authorList>
            <person name="Wang C."/>
        </authorList>
    </citation>
    <scope>NUCLEOTIDE SEQUENCE [LARGE SCALE GENOMIC DNA]</scope>
    <source>
        <strain evidence="6 7">K20C18050901</strain>
    </source>
</reference>
<feature type="transmembrane region" description="Helical" evidence="4">
    <location>
        <begin position="335"/>
        <end position="356"/>
    </location>
</feature>
<feature type="transmembrane region" description="Helical" evidence="4">
    <location>
        <begin position="275"/>
        <end position="295"/>
    </location>
</feature>
<evidence type="ECO:0000259" key="5">
    <source>
        <dbReference type="PROSITE" id="PS50850"/>
    </source>
</evidence>
<feature type="transmembrane region" description="Helical" evidence="4">
    <location>
        <begin position="245"/>
        <end position="263"/>
    </location>
</feature>
<dbReference type="RefSeq" id="WP_116854454.1">
    <property type="nucleotide sequence ID" value="NZ_QTJV01000006.1"/>
</dbReference>
<evidence type="ECO:0000256" key="3">
    <source>
        <dbReference type="ARBA" id="ARBA00023136"/>
    </source>
</evidence>
<dbReference type="InterPro" id="IPR011701">
    <property type="entry name" value="MFS"/>
</dbReference>
<feature type="transmembrane region" description="Helical" evidence="4">
    <location>
        <begin position="82"/>
        <end position="115"/>
    </location>
</feature>
<dbReference type="OrthoDB" id="322544at2"/>
<keyword evidence="1 4" id="KW-0812">Transmembrane</keyword>
<sequence>MQEQKGVMVLIFPVILAVFSTFLTMGIGFGVLPQLVHGQLGYGDIMVGIVLGAEDITALLSRSMAGRNTDLKGAKSSVNKGIYWTFLAGILYICAGLTTNLPFIAFIQLLIARVFHGMGESYLITGALTWGVGLTGVANTGKVMAWVGISIYGGIGLGAPLGELLSSHWGVLMAFGGIILFPLMGSLPMFNLPPIAAHAAKKEGSFFDVLRAIWQQGTALALSAVGYGCTASFITLFFLAMHWGAASLAYTVFAAGFILARLFFASFPDKYGGRLVGICSLVIEVGGQLILWMAVNKAMALAGVALSGIGFSLMFPAMGVEAVKKVKPEMRGSAMGAFTAFSDVALGLTGPAAGLIASLLGYHAIFLFGAICSVVACILIVRKQIALSAM</sequence>
<keyword evidence="7" id="KW-1185">Reference proteome</keyword>
<evidence type="ECO:0000313" key="6">
    <source>
        <dbReference type="EMBL" id="RFM33531.1"/>
    </source>
</evidence>
<feature type="transmembrane region" description="Helical" evidence="4">
    <location>
        <begin position="143"/>
        <end position="162"/>
    </location>
</feature>
<dbReference type="NCBIfam" id="NF003477">
    <property type="entry name" value="PRK05122.1"/>
    <property type="match status" value="1"/>
</dbReference>
<gene>
    <name evidence="6" type="ORF">DXN04_16345</name>
</gene>
<dbReference type="AlphaFoldDB" id="A0A3E1P008"/>